<dbReference type="SUPFAM" id="SSF49899">
    <property type="entry name" value="Concanavalin A-like lectins/glucanases"/>
    <property type="match status" value="1"/>
</dbReference>
<evidence type="ECO:0000313" key="2">
    <source>
        <dbReference type="Proteomes" id="UP000240653"/>
    </source>
</evidence>
<comment type="caution">
    <text evidence="1">The sequence shown here is derived from an EMBL/GenBank/DDBJ whole genome shotgun (WGS) entry which is preliminary data.</text>
</comment>
<gene>
    <name evidence="1" type="ORF">C7I85_26025</name>
</gene>
<keyword evidence="2" id="KW-1185">Reference proteome</keyword>
<dbReference type="InterPro" id="IPR013320">
    <property type="entry name" value="ConA-like_dom_sf"/>
</dbReference>
<accession>A0A2P7RZW3</accession>
<protein>
    <submittedName>
        <fullName evidence="1">Uncharacterized protein</fullName>
    </submittedName>
</protein>
<evidence type="ECO:0000313" key="1">
    <source>
        <dbReference type="EMBL" id="PSJ55751.1"/>
    </source>
</evidence>
<organism evidence="1 2">
    <name type="scientific">Pseudaminobacter soli</name>
    <name type="common">ex Li et al. 2025</name>
    <dbReference type="NCBI Taxonomy" id="1295366"/>
    <lineage>
        <taxon>Bacteria</taxon>
        <taxon>Pseudomonadati</taxon>
        <taxon>Pseudomonadota</taxon>
        <taxon>Alphaproteobacteria</taxon>
        <taxon>Hyphomicrobiales</taxon>
        <taxon>Phyllobacteriaceae</taxon>
        <taxon>Pseudaminobacter</taxon>
    </lineage>
</organism>
<dbReference type="OrthoDB" id="6058708at2"/>
<dbReference type="AlphaFoldDB" id="A0A2P7RZW3"/>
<dbReference type="EMBL" id="PXYL01000022">
    <property type="protein sequence ID" value="PSJ55751.1"/>
    <property type="molecule type" value="Genomic_DNA"/>
</dbReference>
<dbReference type="Proteomes" id="UP000240653">
    <property type="component" value="Unassembled WGS sequence"/>
</dbReference>
<proteinExistence type="predicted"/>
<name>A0A2P7RZW3_9HYPH</name>
<sequence>MYRFADGFDSCAATADLANKGWTIGTGWTWNGSEGVNGGGCIKNTGAAGNLITKSYRTSSNATTVTYHMFWVKISSAPSSAQAFMLFTDDVGTLTGGLAVGSDGTLGLATSATVIGSVSTANICDNSWHHIEVSLSKSNAITLGSYSVWVDGTQVLTGVVGGPNTSNNGTARISYRSIGAAIIVDDTFTWDNVAGSGPTTSPIGVRQIDTLRPNAAGDSAAMQRFGAATNWQAVAETAADGDTSYVYTGTSGTIDLYNFADLATTPTTITAVVVNSHVRAEGGGTINVRAKAKRSTSTANGDTVEIGGTAYRNIQQAFMTDPSTSAAWTAAGVNAAQIGLEVV</sequence>
<reference evidence="1 2" key="1">
    <citation type="submission" date="2018-03" db="EMBL/GenBank/DDBJ databases">
        <title>The draft genome of Mesorhizobium soli JCM 19897.</title>
        <authorList>
            <person name="Li L."/>
            <person name="Liu L."/>
            <person name="Liang L."/>
            <person name="Wang T."/>
            <person name="Zhang X."/>
        </authorList>
    </citation>
    <scope>NUCLEOTIDE SEQUENCE [LARGE SCALE GENOMIC DNA]</scope>
    <source>
        <strain evidence="1 2">JCM 19897</strain>
    </source>
</reference>
<dbReference type="RefSeq" id="WP_106726915.1">
    <property type="nucleotide sequence ID" value="NZ_PXYL01000022.1"/>
</dbReference>
<dbReference type="Gene3D" id="2.60.120.200">
    <property type="match status" value="1"/>
</dbReference>